<feature type="transmembrane region" description="Helical" evidence="1">
    <location>
        <begin position="75"/>
        <end position="94"/>
    </location>
</feature>
<accession>A0A1G1VSA9</accession>
<evidence type="ECO:0008006" key="4">
    <source>
        <dbReference type="Google" id="ProtNLM"/>
    </source>
</evidence>
<keyword evidence="1" id="KW-0472">Membrane</keyword>
<reference evidence="2 3" key="1">
    <citation type="journal article" date="2016" name="Nat. Commun.">
        <title>Thousands of microbial genomes shed light on interconnected biogeochemical processes in an aquifer system.</title>
        <authorList>
            <person name="Anantharaman K."/>
            <person name="Brown C.T."/>
            <person name="Hug L.A."/>
            <person name="Sharon I."/>
            <person name="Castelle C.J."/>
            <person name="Probst A.J."/>
            <person name="Thomas B.C."/>
            <person name="Singh A."/>
            <person name="Wilkins M.J."/>
            <person name="Karaoz U."/>
            <person name="Brodie E.L."/>
            <person name="Williams K.H."/>
            <person name="Hubbard S.S."/>
            <person name="Banfield J.F."/>
        </authorList>
    </citation>
    <scope>NUCLEOTIDE SEQUENCE [LARGE SCALE GENOMIC DNA]</scope>
</reference>
<dbReference type="AlphaFoldDB" id="A0A1G1VSA9"/>
<evidence type="ECO:0000313" key="2">
    <source>
        <dbReference type="EMBL" id="OGY18204.1"/>
    </source>
</evidence>
<proteinExistence type="predicted"/>
<feature type="transmembrane region" description="Helical" evidence="1">
    <location>
        <begin position="100"/>
        <end position="121"/>
    </location>
</feature>
<keyword evidence="1" id="KW-0812">Transmembrane</keyword>
<comment type="caution">
    <text evidence="2">The sequence shown here is derived from an EMBL/GenBank/DDBJ whole genome shotgun (WGS) entry which is preliminary data.</text>
</comment>
<dbReference type="EMBL" id="MHCJ01000003">
    <property type="protein sequence ID" value="OGY18204.1"/>
    <property type="molecule type" value="Genomic_DNA"/>
</dbReference>
<protein>
    <recommendedName>
        <fullName evidence="4">Phosphatidic acid phosphatase type 2/haloperoxidase domain-containing protein</fullName>
    </recommendedName>
</protein>
<sequence>MKSLAHLISRIFDPMVEIPILLGLAVWFAYLNGFAWKFLLVLMLIDAVIPFLFFLHLYRTREVHDWDISRRWERIPVYGFTLLAHLGGIGLAILTGRTEVAQILSVFWLLGILFFGLTFFWKVSVHAGVNAAMATFLVLMVGVQFSWVYGLLIPVGWARISLGHHTFTQFSVGALLASLSMWLGFRLFGLV</sequence>
<gene>
    <name evidence="2" type="ORF">A2786_01655</name>
</gene>
<feature type="transmembrane region" description="Helical" evidence="1">
    <location>
        <begin position="36"/>
        <end position="55"/>
    </location>
</feature>
<keyword evidence="1" id="KW-1133">Transmembrane helix</keyword>
<name>A0A1G1VSA9_9BACT</name>
<feature type="transmembrane region" description="Helical" evidence="1">
    <location>
        <begin position="133"/>
        <end position="155"/>
    </location>
</feature>
<feature type="transmembrane region" description="Helical" evidence="1">
    <location>
        <begin position="12"/>
        <end position="30"/>
    </location>
</feature>
<organism evidence="2 3">
    <name type="scientific">Candidatus Chisholmbacteria bacterium RIFCSPHIGHO2_01_FULL_52_32</name>
    <dbReference type="NCBI Taxonomy" id="1797591"/>
    <lineage>
        <taxon>Bacteria</taxon>
        <taxon>Candidatus Chisholmiibacteriota</taxon>
    </lineage>
</organism>
<dbReference type="Proteomes" id="UP000179233">
    <property type="component" value="Unassembled WGS sequence"/>
</dbReference>
<evidence type="ECO:0000313" key="3">
    <source>
        <dbReference type="Proteomes" id="UP000179233"/>
    </source>
</evidence>
<evidence type="ECO:0000256" key="1">
    <source>
        <dbReference type="SAM" id="Phobius"/>
    </source>
</evidence>
<feature type="transmembrane region" description="Helical" evidence="1">
    <location>
        <begin position="167"/>
        <end position="188"/>
    </location>
</feature>